<dbReference type="GO" id="GO:0008270">
    <property type="term" value="F:zinc ion binding"/>
    <property type="evidence" value="ECO:0007669"/>
    <property type="project" value="UniProtKB-KW"/>
</dbReference>
<sequence>TLLLNENNLKSKSAGGVYDFGLKSPIALYFQPQWRIKCLKLTLSLLQVQSGLFYFFLIPCESCCVIGHAPGQLYTYPARCWRKKRRLNILEDPRLLPIEFKIDYETSLKKEGGIPDGPVLESLLSGETLEKKVETKEEEPMSECQKLLVGDFPHELEVDDMEEDVPKRKNRTKARAYGVGGMRKRQELPAIEDRDKPYVCDICGKRYKNRPGLSYHYTHTHLADEEGEEDSERHTLPFQRKSNHKRESSKKTHKETHRDMDKFLVTPAKG</sequence>
<dbReference type="Gene3D" id="3.30.160.60">
    <property type="entry name" value="Classic Zinc Finger"/>
    <property type="match status" value="1"/>
</dbReference>
<name>A0A3Q2PRI8_FUNHE</name>
<reference evidence="5" key="2">
    <citation type="submission" date="2025-09" db="UniProtKB">
        <authorList>
            <consortium name="Ensembl"/>
        </authorList>
    </citation>
    <scope>IDENTIFICATION</scope>
</reference>
<dbReference type="PANTHER" id="PTHR23057">
    <property type="entry name" value="JUXTAPOSED WITH ANOTHER ZINC FINGER PROTEIN 1"/>
    <property type="match status" value="1"/>
</dbReference>
<evidence type="ECO:0000256" key="3">
    <source>
        <dbReference type="SAM" id="MobiDB-lite"/>
    </source>
</evidence>
<keyword evidence="2" id="KW-0479">Metal-binding</keyword>
<evidence type="ECO:0000313" key="6">
    <source>
        <dbReference type="Proteomes" id="UP000265000"/>
    </source>
</evidence>
<dbReference type="AlphaFoldDB" id="A0A3Q2PRI8"/>
<dbReference type="Ensembl" id="ENSFHET00000023637.1">
    <property type="protein sequence ID" value="ENSFHEP00000015512.1"/>
    <property type="gene ID" value="ENSFHEG00000017146.1"/>
</dbReference>
<dbReference type="PANTHER" id="PTHR23057:SF4">
    <property type="entry name" value="ZINC FINGER PROTEIN DPF3"/>
    <property type="match status" value="1"/>
</dbReference>
<evidence type="ECO:0000256" key="1">
    <source>
        <dbReference type="ARBA" id="ARBA00010539"/>
    </source>
</evidence>
<dbReference type="PROSITE" id="PS50157">
    <property type="entry name" value="ZINC_FINGER_C2H2_2"/>
    <property type="match status" value="1"/>
</dbReference>
<keyword evidence="6" id="KW-1185">Reference proteome</keyword>
<keyword evidence="2" id="KW-0862">Zinc</keyword>
<dbReference type="InterPro" id="IPR051580">
    <property type="entry name" value="ZnF-Chromatin_assoc"/>
</dbReference>
<comment type="similarity">
    <text evidence="1">Belongs to the requiem/DPF family.</text>
</comment>
<dbReference type="InterPro" id="IPR013087">
    <property type="entry name" value="Znf_C2H2_type"/>
</dbReference>
<dbReference type="FunFam" id="3.30.160.60:FF:003699">
    <property type="entry name" value="D4, zinc and double PHD fingers family 1"/>
    <property type="match status" value="1"/>
</dbReference>
<feature type="domain" description="C2H2-type" evidence="4">
    <location>
        <begin position="198"/>
        <end position="226"/>
    </location>
</feature>
<accession>A0A3Q2PRI8</accession>
<dbReference type="InterPro" id="IPR036236">
    <property type="entry name" value="Znf_C2H2_sf"/>
</dbReference>
<reference evidence="5" key="1">
    <citation type="submission" date="2025-08" db="UniProtKB">
        <authorList>
            <consortium name="Ensembl"/>
        </authorList>
    </citation>
    <scope>IDENTIFICATION</scope>
</reference>
<feature type="region of interest" description="Disordered" evidence="3">
    <location>
        <begin position="223"/>
        <end position="270"/>
    </location>
</feature>
<dbReference type="STRING" id="8078.ENSFHEP00000015512"/>
<organism evidence="5 6">
    <name type="scientific">Fundulus heteroclitus</name>
    <name type="common">Killifish</name>
    <name type="synonym">Mummichog</name>
    <dbReference type="NCBI Taxonomy" id="8078"/>
    <lineage>
        <taxon>Eukaryota</taxon>
        <taxon>Metazoa</taxon>
        <taxon>Chordata</taxon>
        <taxon>Craniata</taxon>
        <taxon>Vertebrata</taxon>
        <taxon>Euteleostomi</taxon>
        <taxon>Actinopterygii</taxon>
        <taxon>Neopterygii</taxon>
        <taxon>Teleostei</taxon>
        <taxon>Neoteleostei</taxon>
        <taxon>Acanthomorphata</taxon>
        <taxon>Ovalentaria</taxon>
        <taxon>Atherinomorphae</taxon>
        <taxon>Cyprinodontiformes</taxon>
        <taxon>Fundulidae</taxon>
        <taxon>Fundulus</taxon>
    </lineage>
</organism>
<dbReference type="PROSITE" id="PS00028">
    <property type="entry name" value="ZINC_FINGER_C2H2_1"/>
    <property type="match status" value="1"/>
</dbReference>
<evidence type="ECO:0000313" key="5">
    <source>
        <dbReference type="Ensembl" id="ENSFHEP00000015512.1"/>
    </source>
</evidence>
<protein>
    <submittedName>
        <fullName evidence="5">Double PHD fingers 1</fullName>
    </submittedName>
</protein>
<feature type="compositionally biased region" description="Basic and acidic residues" evidence="3">
    <location>
        <begin position="245"/>
        <end position="262"/>
    </location>
</feature>
<dbReference type="SUPFAM" id="SSF57667">
    <property type="entry name" value="beta-beta-alpha zinc fingers"/>
    <property type="match status" value="1"/>
</dbReference>
<proteinExistence type="inferred from homology"/>
<dbReference type="SMART" id="SM00355">
    <property type="entry name" value="ZnF_C2H2"/>
    <property type="match status" value="1"/>
</dbReference>
<evidence type="ECO:0000259" key="4">
    <source>
        <dbReference type="PROSITE" id="PS50157"/>
    </source>
</evidence>
<keyword evidence="2" id="KW-0863">Zinc-finger</keyword>
<dbReference type="GO" id="GO:0005634">
    <property type="term" value="C:nucleus"/>
    <property type="evidence" value="ECO:0007669"/>
    <property type="project" value="TreeGrafter"/>
</dbReference>
<dbReference type="Proteomes" id="UP000265000">
    <property type="component" value="Unplaced"/>
</dbReference>
<evidence type="ECO:0000256" key="2">
    <source>
        <dbReference type="PROSITE-ProRule" id="PRU00042"/>
    </source>
</evidence>
<dbReference type="GeneTree" id="ENSGT00940000160692"/>